<organism evidence="2 3">
    <name type="scientific">Neohortaea acidophila</name>
    <dbReference type="NCBI Taxonomy" id="245834"/>
    <lineage>
        <taxon>Eukaryota</taxon>
        <taxon>Fungi</taxon>
        <taxon>Dikarya</taxon>
        <taxon>Ascomycota</taxon>
        <taxon>Pezizomycotina</taxon>
        <taxon>Dothideomycetes</taxon>
        <taxon>Dothideomycetidae</taxon>
        <taxon>Mycosphaerellales</taxon>
        <taxon>Teratosphaeriaceae</taxon>
        <taxon>Neohortaea</taxon>
    </lineage>
</organism>
<accession>A0A6A6Q0F2</accession>
<evidence type="ECO:0000256" key="1">
    <source>
        <dbReference type="SAM" id="MobiDB-lite"/>
    </source>
</evidence>
<sequence>MATRGRKPHKGNREPTLDRRPLIEESTVDFSLQQKCLDIFRDALQPSQDDAQAVQEVKGHLYDRNFSAAFGRDEYLRVYASRWSPSRALAYAEIFSHVTPNLSTRLSRSGEDGACSFNVVCIGGGAGGELVGLAGWFHAWLDQSVSAASHQHLHVRLIDVADWASITQILHNAITTPPKLSEYASQAKKEANVALLQSTSISTGFHRTDVLEPQTEALVDCLRSADLVTCMFTLNELYSASMPKTQQLLHTITDTVKSGAHFLVVDSPGSYSTVSVNGSEKKYPMQWLLDYTLRQPGQQKQDDKWQRLASEESRWFRHPLALQYPIDLENMRYQIHLYRRADTGG</sequence>
<reference evidence="2" key="1">
    <citation type="journal article" date="2020" name="Stud. Mycol.">
        <title>101 Dothideomycetes genomes: a test case for predicting lifestyles and emergence of pathogens.</title>
        <authorList>
            <person name="Haridas S."/>
            <person name="Albert R."/>
            <person name="Binder M."/>
            <person name="Bloem J."/>
            <person name="Labutti K."/>
            <person name="Salamov A."/>
            <person name="Andreopoulos B."/>
            <person name="Baker S."/>
            <person name="Barry K."/>
            <person name="Bills G."/>
            <person name="Bluhm B."/>
            <person name="Cannon C."/>
            <person name="Castanera R."/>
            <person name="Culley D."/>
            <person name="Daum C."/>
            <person name="Ezra D."/>
            <person name="Gonzalez J."/>
            <person name="Henrissat B."/>
            <person name="Kuo A."/>
            <person name="Liang C."/>
            <person name="Lipzen A."/>
            <person name="Lutzoni F."/>
            <person name="Magnuson J."/>
            <person name="Mondo S."/>
            <person name="Nolan M."/>
            <person name="Ohm R."/>
            <person name="Pangilinan J."/>
            <person name="Park H.-J."/>
            <person name="Ramirez L."/>
            <person name="Alfaro M."/>
            <person name="Sun H."/>
            <person name="Tritt A."/>
            <person name="Yoshinaga Y."/>
            <person name="Zwiers L.-H."/>
            <person name="Turgeon B."/>
            <person name="Goodwin S."/>
            <person name="Spatafora J."/>
            <person name="Crous P."/>
            <person name="Grigoriev I."/>
        </authorList>
    </citation>
    <scope>NUCLEOTIDE SEQUENCE</scope>
    <source>
        <strain evidence="2">CBS 113389</strain>
    </source>
</reference>
<evidence type="ECO:0000313" key="3">
    <source>
        <dbReference type="Proteomes" id="UP000799767"/>
    </source>
</evidence>
<dbReference type="EMBL" id="MU001633">
    <property type="protein sequence ID" value="KAF2485890.1"/>
    <property type="molecule type" value="Genomic_DNA"/>
</dbReference>
<dbReference type="AlphaFoldDB" id="A0A6A6Q0F2"/>
<dbReference type="GeneID" id="54470243"/>
<gene>
    <name evidence="2" type="ORF">BDY17DRAFT_114941</name>
</gene>
<dbReference type="InterPro" id="IPR021463">
    <property type="entry name" value="Methyltransf_34"/>
</dbReference>
<feature type="region of interest" description="Disordered" evidence="1">
    <location>
        <begin position="1"/>
        <end position="20"/>
    </location>
</feature>
<keyword evidence="3" id="KW-1185">Reference proteome</keyword>
<dbReference type="Proteomes" id="UP000799767">
    <property type="component" value="Unassembled WGS sequence"/>
</dbReference>
<dbReference type="Pfam" id="PF11312">
    <property type="entry name" value="Methyltransf_34"/>
    <property type="match status" value="1"/>
</dbReference>
<feature type="compositionally biased region" description="Basic residues" evidence="1">
    <location>
        <begin position="1"/>
        <end position="10"/>
    </location>
</feature>
<evidence type="ECO:0000313" key="2">
    <source>
        <dbReference type="EMBL" id="KAF2485890.1"/>
    </source>
</evidence>
<proteinExistence type="predicted"/>
<dbReference type="RefSeq" id="XP_033592459.1">
    <property type="nucleotide sequence ID" value="XM_033729241.1"/>
</dbReference>
<name>A0A6A6Q0F2_9PEZI</name>
<protein>
    <submittedName>
        <fullName evidence="2">Uncharacterized protein</fullName>
    </submittedName>
</protein>
<dbReference type="OrthoDB" id="6419443at2759"/>
<feature type="compositionally biased region" description="Basic and acidic residues" evidence="1">
    <location>
        <begin position="11"/>
        <end position="20"/>
    </location>
</feature>